<reference evidence="3" key="1">
    <citation type="submission" date="2019-09" db="EMBL/GenBank/DDBJ databases">
        <title>Draft genome information of white flower Hibiscus syriacus.</title>
        <authorList>
            <person name="Kim Y.-M."/>
        </authorList>
    </citation>
    <scope>NUCLEOTIDE SEQUENCE [LARGE SCALE GENOMIC DNA]</scope>
    <source>
        <strain evidence="3">YM2019G1</strain>
    </source>
</reference>
<comment type="subcellular location">
    <subcellularLocation>
        <location evidence="1">Nucleus</location>
    </subcellularLocation>
</comment>
<dbReference type="GO" id="GO:0003682">
    <property type="term" value="F:chromatin binding"/>
    <property type="evidence" value="ECO:0007669"/>
    <property type="project" value="TreeGrafter"/>
</dbReference>
<dbReference type="GO" id="GO:0005634">
    <property type="term" value="C:nucleus"/>
    <property type="evidence" value="ECO:0007669"/>
    <property type="project" value="UniProtKB-SubCell"/>
</dbReference>
<dbReference type="AlphaFoldDB" id="A0A6A2WPH7"/>
<accession>A0A6A2WPH7</accession>
<protein>
    <submittedName>
        <fullName evidence="3">Mini-chromosome maintenance complex-binding protein</fullName>
    </submittedName>
</protein>
<dbReference type="EMBL" id="VEPZ02001720">
    <property type="protein sequence ID" value="KAE8661671.1"/>
    <property type="molecule type" value="Genomic_DNA"/>
</dbReference>
<proteinExistence type="predicted"/>
<evidence type="ECO:0000256" key="2">
    <source>
        <dbReference type="ARBA" id="ARBA00023242"/>
    </source>
</evidence>
<dbReference type="InterPro" id="IPR019140">
    <property type="entry name" value="MCM_complex-bd"/>
</dbReference>
<evidence type="ECO:0000313" key="4">
    <source>
        <dbReference type="Proteomes" id="UP000436088"/>
    </source>
</evidence>
<dbReference type="Proteomes" id="UP000436088">
    <property type="component" value="Unassembled WGS sequence"/>
</dbReference>
<dbReference type="Pfam" id="PF09739">
    <property type="entry name" value="MCM_bind"/>
    <property type="match status" value="1"/>
</dbReference>
<keyword evidence="4" id="KW-1185">Reference proteome</keyword>
<dbReference type="PANTHER" id="PTHR13489:SF0">
    <property type="entry name" value="MINI-CHROMOSOME MAINTENANCE COMPLEX-BINDING PROTEIN"/>
    <property type="match status" value="1"/>
</dbReference>
<organism evidence="3 4">
    <name type="scientific">Hibiscus syriacus</name>
    <name type="common">Rose of Sharon</name>
    <dbReference type="NCBI Taxonomy" id="106335"/>
    <lineage>
        <taxon>Eukaryota</taxon>
        <taxon>Viridiplantae</taxon>
        <taxon>Streptophyta</taxon>
        <taxon>Embryophyta</taxon>
        <taxon>Tracheophyta</taxon>
        <taxon>Spermatophyta</taxon>
        <taxon>Magnoliopsida</taxon>
        <taxon>eudicotyledons</taxon>
        <taxon>Gunneridae</taxon>
        <taxon>Pentapetalae</taxon>
        <taxon>rosids</taxon>
        <taxon>malvids</taxon>
        <taxon>Malvales</taxon>
        <taxon>Malvaceae</taxon>
        <taxon>Malvoideae</taxon>
        <taxon>Hibiscus</taxon>
    </lineage>
</organism>
<gene>
    <name evidence="3" type="ORF">F3Y22_tig00113725pilonHSYRG01750</name>
</gene>
<dbReference type="GO" id="GO:0006261">
    <property type="term" value="P:DNA-templated DNA replication"/>
    <property type="evidence" value="ECO:0007669"/>
    <property type="project" value="TreeGrafter"/>
</dbReference>
<dbReference type="PANTHER" id="PTHR13489">
    <property type="entry name" value="MINI-CHROMOSOME MAINTENANCE COMPLEX-BINDING PROTEIN"/>
    <property type="match status" value="1"/>
</dbReference>
<name>A0A6A2WPH7_HIBSY</name>
<keyword evidence="2" id="KW-0539">Nucleus</keyword>
<evidence type="ECO:0000313" key="3">
    <source>
        <dbReference type="EMBL" id="KAE8661671.1"/>
    </source>
</evidence>
<sequence>MPHLVKKIREVVFRHLTAILRNDGVSAHFILLHLLSKVHTRVDDVDVGKLALNLIGLNKESTSVFGTRLSQTFKHLRPFTNFMPLTLEYLNTTSLAPKKDYQTNRLIPGVLQLPADSHLMVDETQLESRSLNSIEIENTKLLKKSDRVSKILQGGNGSGIQLLFFSEGKSNIVSSDVIVPFQPSFASSEIQVTEELEAWIWYLATI</sequence>
<comment type="caution">
    <text evidence="3">The sequence shown here is derived from an EMBL/GenBank/DDBJ whole genome shotgun (WGS) entry which is preliminary data.</text>
</comment>
<evidence type="ECO:0000256" key="1">
    <source>
        <dbReference type="ARBA" id="ARBA00004123"/>
    </source>
</evidence>